<organism evidence="1 2">
    <name type="scientific">Veillonella absiana</name>
    <dbReference type="NCBI Taxonomy" id="3079305"/>
    <lineage>
        <taxon>Bacteria</taxon>
        <taxon>Bacillati</taxon>
        <taxon>Bacillota</taxon>
        <taxon>Negativicutes</taxon>
        <taxon>Veillonellales</taxon>
        <taxon>Veillonellaceae</taxon>
        <taxon>Veillonella</taxon>
    </lineage>
</organism>
<gene>
    <name evidence="1" type="ORF">RVY80_03775</name>
</gene>
<protein>
    <recommendedName>
        <fullName evidence="3">DUF3781 domain-containing protein</fullName>
    </recommendedName>
</protein>
<evidence type="ECO:0000313" key="1">
    <source>
        <dbReference type="EMBL" id="MDV5087967.1"/>
    </source>
</evidence>
<reference evidence="1 2" key="1">
    <citation type="submission" date="2023-10" db="EMBL/GenBank/DDBJ databases">
        <title>Veillonella sp. nov., isolated from a pig farm feces dump.</title>
        <authorList>
            <person name="Chang Y.-H."/>
        </authorList>
    </citation>
    <scope>NUCLEOTIDE SEQUENCE [LARGE SCALE GENOMIC DNA]</scope>
    <source>
        <strain evidence="1 2">YH-vei2233</strain>
    </source>
</reference>
<comment type="caution">
    <text evidence="1">The sequence shown here is derived from an EMBL/GenBank/DDBJ whole genome shotgun (WGS) entry which is preliminary data.</text>
</comment>
<dbReference type="EMBL" id="JAWJZB010000003">
    <property type="protein sequence ID" value="MDV5087967.1"/>
    <property type="molecule type" value="Genomic_DNA"/>
</dbReference>
<evidence type="ECO:0008006" key="3">
    <source>
        <dbReference type="Google" id="ProtNLM"/>
    </source>
</evidence>
<dbReference type="Proteomes" id="UP001272515">
    <property type="component" value="Unassembled WGS sequence"/>
</dbReference>
<proteinExistence type="predicted"/>
<keyword evidence="2" id="KW-1185">Reference proteome</keyword>
<name>A0ABU3Z7U2_9FIRM</name>
<accession>A0ABU3Z7U2</accession>
<evidence type="ECO:0000313" key="2">
    <source>
        <dbReference type="Proteomes" id="UP001272515"/>
    </source>
</evidence>
<sequence>MELSLLKLIFPLAMMYWSVNILRDYLRTKKTQDLKDQLEIEYLRGVIGCTKSEAEIIRKELYMHTIPYLDNVKYIDGRYVFIHKGGLTGSFVLNEQNQLIEIVYNETILFRK</sequence>
<dbReference type="RefSeq" id="WP_295188066.1">
    <property type="nucleotide sequence ID" value="NZ_JAWJZA010000001.1"/>
</dbReference>